<keyword evidence="3" id="KW-1185">Reference proteome</keyword>
<feature type="region of interest" description="Disordered" evidence="1">
    <location>
        <begin position="212"/>
        <end position="281"/>
    </location>
</feature>
<dbReference type="Proteomes" id="UP001652660">
    <property type="component" value="Chromosome 11e"/>
</dbReference>
<sequence length="281" mass="30917">MSMLKNVKTAWIRGNTSLAVEQRSFWYAACSNCQKAVDANLEWIIRCPSCREESVVEARCRIGIIIDDGTSSIYAVVFGTDAEKLIPFTAVQLSEADEHGVEVFSEIASAIDNREVLCFVRHFDSDYQRQKDDKYSIVKIYTTEELANLAITRTVVSNPVEEPIPTAPTITEKPTSTIEHVDLTARSTFTDQLATEGQFFSPTTKMILDSIGRKSDNADKPGSSNIAAKRSLTFETPPSAEKTTIEAVPSIAGKNGSEDKKPASSKSAHMSPLKKQRESAK</sequence>
<accession>A0ABM4W7U7</accession>
<dbReference type="Pfam" id="PF08646">
    <property type="entry name" value="Rep_fac-A_C"/>
    <property type="match status" value="1"/>
</dbReference>
<dbReference type="InterPro" id="IPR012340">
    <property type="entry name" value="NA-bd_OB-fold"/>
</dbReference>
<dbReference type="InterPro" id="IPR013955">
    <property type="entry name" value="Rep_factor-A_C"/>
</dbReference>
<evidence type="ECO:0000313" key="3">
    <source>
        <dbReference type="Proteomes" id="UP001652660"/>
    </source>
</evidence>
<feature type="domain" description="Replication factor A C-terminal" evidence="2">
    <location>
        <begin position="19"/>
        <end position="142"/>
    </location>
</feature>
<dbReference type="Gene3D" id="2.40.50.140">
    <property type="entry name" value="Nucleic acid-binding proteins"/>
    <property type="match status" value="1"/>
</dbReference>
<dbReference type="GeneID" id="140021002"/>
<dbReference type="RefSeq" id="XP_071927789.1">
    <property type="nucleotide sequence ID" value="XM_072071688.1"/>
</dbReference>
<dbReference type="SUPFAM" id="SSF50249">
    <property type="entry name" value="Nucleic acid-binding proteins"/>
    <property type="match status" value="1"/>
</dbReference>
<evidence type="ECO:0000313" key="4">
    <source>
        <dbReference type="RefSeq" id="XP_071927789.1"/>
    </source>
</evidence>
<evidence type="ECO:0000256" key="1">
    <source>
        <dbReference type="SAM" id="MobiDB-lite"/>
    </source>
</evidence>
<organism evidence="3 4">
    <name type="scientific">Coffea arabica</name>
    <name type="common">Arabian coffee</name>
    <dbReference type="NCBI Taxonomy" id="13443"/>
    <lineage>
        <taxon>Eukaryota</taxon>
        <taxon>Viridiplantae</taxon>
        <taxon>Streptophyta</taxon>
        <taxon>Embryophyta</taxon>
        <taxon>Tracheophyta</taxon>
        <taxon>Spermatophyta</taxon>
        <taxon>Magnoliopsida</taxon>
        <taxon>eudicotyledons</taxon>
        <taxon>Gunneridae</taxon>
        <taxon>Pentapetalae</taxon>
        <taxon>asterids</taxon>
        <taxon>lamiids</taxon>
        <taxon>Gentianales</taxon>
        <taxon>Rubiaceae</taxon>
        <taxon>Ixoroideae</taxon>
        <taxon>Gardenieae complex</taxon>
        <taxon>Bertiereae - Coffeeae clade</taxon>
        <taxon>Coffeeae</taxon>
        <taxon>Coffea</taxon>
    </lineage>
</organism>
<reference evidence="4" key="1">
    <citation type="submission" date="2025-08" db="UniProtKB">
        <authorList>
            <consortium name="RefSeq"/>
        </authorList>
    </citation>
    <scope>IDENTIFICATION</scope>
    <source>
        <tissue evidence="4">Leaves</tissue>
    </source>
</reference>
<name>A0ABM4W7U7_COFAR</name>
<gene>
    <name evidence="4" type="primary">LOC140021002</name>
</gene>
<proteinExistence type="predicted"/>
<protein>
    <recommendedName>
        <fullName evidence="2">Replication factor A C-terminal domain-containing protein</fullName>
    </recommendedName>
</protein>
<evidence type="ECO:0000259" key="2">
    <source>
        <dbReference type="Pfam" id="PF08646"/>
    </source>
</evidence>